<accession>A0A7J5X6D7</accession>
<comment type="caution">
    <text evidence="1">The sequence shown here is derived from an EMBL/GenBank/DDBJ whole genome shotgun (WGS) entry which is preliminary data.</text>
</comment>
<reference evidence="1 2" key="1">
    <citation type="submission" date="2020-03" db="EMBL/GenBank/DDBJ databases">
        <title>Dissostichus mawsoni Genome sequencing and assembly.</title>
        <authorList>
            <person name="Park H."/>
        </authorList>
    </citation>
    <scope>NUCLEOTIDE SEQUENCE [LARGE SCALE GENOMIC DNA]</scope>
    <source>
        <strain evidence="1">DM0001</strain>
        <tissue evidence="1">Muscle</tissue>
    </source>
</reference>
<dbReference type="AlphaFoldDB" id="A0A7J5X6D7"/>
<protein>
    <submittedName>
        <fullName evidence="1">Uncharacterized protein</fullName>
    </submittedName>
</protein>
<name>A0A7J5X6D7_DISMA</name>
<organism evidence="1 2">
    <name type="scientific">Dissostichus mawsoni</name>
    <name type="common">Antarctic cod</name>
    <dbReference type="NCBI Taxonomy" id="36200"/>
    <lineage>
        <taxon>Eukaryota</taxon>
        <taxon>Metazoa</taxon>
        <taxon>Chordata</taxon>
        <taxon>Craniata</taxon>
        <taxon>Vertebrata</taxon>
        <taxon>Euteleostomi</taxon>
        <taxon>Actinopterygii</taxon>
        <taxon>Neopterygii</taxon>
        <taxon>Teleostei</taxon>
        <taxon>Neoteleostei</taxon>
        <taxon>Acanthomorphata</taxon>
        <taxon>Eupercaria</taxon>
        <taxon>Perciformes</taxon>
        <taxon>Notothenioidei</taxon>
        <taxon>Nototheniidae</taxon>
        <taxon>Dissostichus</taxon>
    </lineage>
</organism>
<gene>
    <name evidence="1" type="ORF">F7725_025884</name>
</gene>
<proteinExistence type="predicted"/>
<dbReference type="Proteomes" id="UP000518266">
    <property type="component" value="Unassembled WGS sequence"/>
</dbReference>
<keyword evidence="2" id="KW-1185">Reference proteome</keyword>
<evidence type="ECO:0000313" key="2">
    <source>
        <dbReference type="Proteomes" id="UP000518266"/>
    </source>
</evidence>
<dbReference type="EMBL" id="JAAKFY010000027">
    <property type="protein sequence ID" value="KAF3832219.1"/>
    <property type="molecule type" value="Genomic_DNA"/>
</dbReference>
<evidence type="ECO:0000313" key="1">
    <source>
        <dbReference type="EMBL" id="KAF3832219.1"/>
    </source>
</evidence>
<sequence>MFHSEAVKSEVVCCCVEEEEEEEEDSCAPMMEDPCWKYPRISGEEEEVSLAEVSPCSFLWKSSSSLRPSCDERWEM</sequence>